<sequence length="78" mass="7952">MMPSCIVGSTSLLKVAGLVNLEGIVHCFIINVKRTPPICTMDGQINEAGILAGIGGVEREGGPVNVSGEVAELGTVDC</sequence>
<evidence type="ECO:0000313" key="1">
    <source>
        <dbReference type="EMBL" id="VDN33037.1"/>
    </source>
</evidence>
<protein>
    <submittedName>
        <fullName evidence="1 3">Uncharacterized protein</fullName>
    </submittedName>
</protein>
<dbReference type="AlphaFoldDB" id="A0A183EDK7"/>
<gene>
    <name evidence="1" type="ORF">GPUH_LOCUS19048</name>
</gene>
<dbReference type="WBParaSite" id="GPUH_0001907301-mRNA-1">
    <property type="protein sequence ID" value="GPUH_0001907301-mRNA-1"/>
    <property type="gene ID" value="GPUH_0001907301"/>
</dbReference>
<name>A0A183EDK7_9BILA</name>
<proteinExistence type="predicted"/>
<reference evidence="3" key="1">
    <citation type="submission" date="2016-06" db="UniProtKB">
        <authorList>
            <consortium name="WormBaseParasite"/>
        </authorList>
    </citation>
    <scope>IDENTIFICATION</scope>
</reference>
<keyword evidence="2" id="KW-1185">Reference proteome</keyword>
<evidence type="ECO:0000313" key="2">
    <source>
        <dbReference type="Proteomes" id="UP000271098"/>
    </source>
</evidence>
<dbReference type="Proteomes" id="UP000271098">
    <property type="component" value="Unassembled WGS sequence"/>
</dbReference>
<organism evidence="3">
    <name type="scientific">Gongylonema pulchrum</name>
    <dbReference type="NCBI Taxonomy" id="637853"/>
    <lineage>
        <taxon>Eukaryota</taxon>
        <taxon>Metazoa</taxon>
        <taxon>Ecdysozoa</taxon>
        <taxon>Nematoda</taxon>
        <taxon>Chromadorea</taxon>
        <taxon>Rhabditida</taxon>
        <taxon>Spirurina</taxon>
        <taxon>Spiruromorpha</taxon>
        <taxon>Spiruroidea</taxon>
        <taxon>Gongylonematidae</taxon>
        <taxon>Gongylonema</taxon>
    </lineage>
</organism>
<dbReference type="EMBL" id="UYRT01087817">
    <property type="protein sequence ID" value="VDN33037.1"/>
    <property type="molecule type" value="Genomic_DNA"/>
</dbReference>
<evidence type="ECO:0000313" key="3">
    <source>
        <dbReference type="WBParaSite" id="GPUH_0001907301-mRNA-1"/>
    </source>
</evidence>
<reference evidence="1 2" key="2">
    <citation type="submission" date="2018-11" db="EMBL/GenBank/DDBJ databases">
        <authorList>
            <consortium name="Pathogen Informatics"/>
        </authorList>
    </citation>
    <scope>NUCLEOTIDE SEQUENCE [LARGE SCALE GENOMIC DNA]</scope>
</reference>
<accession>A0A183EDK7</accession>